<dbReference type="AlphaFoldDB" id="A0A2U2C815"/>
<evidence type="ECO:0000313" key="2">
    <source>
        <dbReference type="EMBL" id="PWE28038.1"/>
    </source>
</evidence>
<reference evidence="2 3" key="1">
    <citation type="submission" date="2018-05" db="EMBL/GenBank/DDBJ databases">
        <title>Pararhodobacter marina sp. nov., isolated from deep-sea water of the Indian Ocean.</title>
        <authorList>
            <person name="Lai Q.Sr."/>
            <person name="Liu X."/>
            <person name="Shao Z."/>
        </authorList>
    </citation>
    <scope>NUCLEOTIDE SEQUENCE [LARGE SCALE GENOMIC DNA]</scope>
    <source>
        <strain evidence="2 3">CIC4N-9</strain>
    </source>
</reference>
<keyword evidence="1 2" id="KW-0238">DNA-binding</keyword>
<dbReference type="Pfam" id="PF02082">
    <property type="entry name" value="Rrf2"/>
    <property type="match status" value="1"/>
</dbReference>
<dbReference type="PANTHER" id="PTHR33221:SF4">
    <property type="entry name" value="HTH-TYPE TRANSCRIPTIONAL REPRESSOR NSRR"/>
    <property type="match status" value="1"/>
</dbReference>
<dbReference type="Proteomes" id="UP000244940">
    <property type="component" value="Unassembled WGS sequence"/>
</dbReference>
<protein>
    <submittedName>
        <fullName evidence="2">DNA-binding transcriptional regulator</fullName>
    </submittedName>
</protein>
<dbReference type="GO" id="GO:0003677">
    <property type="term" value="F:DNA binding"/>
    <property type="evidence" value="ECO:0007669"/>
    <property type="project" value="UniProtKB-KW"/>
</dbReference>
<name>A0A2U2C815_9RHOB</name>
<dbReference type="SUPFAM" id="SSF46785">
    <property type="entry name" value="Winged helix' DNA-binding domain"/>
    <property type="match status" value="1"/>
</dbReference>
<dbReference type="NCBIfam" id="TIGR00738">
    <property type="entry name" value="rrf2_super"/>
    <property type="match status" value="1"/>
</dbReference>
<dbReference type="RefSeq" id="WP_109534034.1">
    <property type="nucleotide sequence ID" value="NZ_QEYD01000008.1"/>
</dbReference>
<keyword evidence="3" id="KW-1185">Reference proteome</keyword>
<organism evidence="2 3">
    <name type="scientific">Pararhodobacter marinus</name>
    <dbReference type="NCBI Taxonomy" id="2184063"/>
    <lineage>
        <taxon>Bacteria</taxon>
        <taxon>Pseudomonadati</taxon>
        <taxon>Pseudomonadota</taxon>
        <taxon>Alphaproteobacteria</taxon>
        <taxon>Rhodobacterales</taxon>
        <taxon>Paracoccaceae</taxon>
        <taxon>Pararhodobacter</taxon>
    </lineage>
</organism>
<dbReference type="GeneID" id="94366094"/>
<dbReference type="GO" id="GO:0005829">
    <property type="term" value="C:cytosol"/>
    <property type="evidence" value="ECO:0007669"/>
    <property type="project" value="TreeGrafter"/>
</dbReference>
<evidence type="ECO:0000256" key="1">
    <source>
        <dbReference type="ARBA" id="ARBA00023125"/>
    </source>
</evidence>
<comment type="caution">
    <text evidence="2">The sequence shown here is derived from an EMBL/GenBank/DDBJ whole genome shotgun (WGS) entry which is preliminary data.</text>
</comment>
<proteinExistence type="predicted"/>
<dbReference type="EMBL" id="QEYD01000008">
    <property type="protein sequence ID" value="PWE28038.1"/>
    <property type="molecule type" value="Genomic_DNA"/>
</dbReference>
<dbReference type="OrthoDB" id="9795923at2"/>
<accession>A0A2U2C815</accession>
<dbReference type="PANTHER" id="PTHR33221">
    <property type="entry name" value="WINGED HELIX-TURN-HELIX TRANSCRIPTIONAL REGULATOR, RRF2 FAMILY"/>
    <property type="match status" value="1"/>
</dbReference>
<dbReference type="InterPro" id="IPR036390">
    <property type="entry name" value="WH_DNA-bd_sf"/>
</dbReference>
<gene>
    <name evidence="2" type="ORF">C4N9_14450</name>
</gene>
<dbReference type="GO" id="GO:0003700">
    <property type="term" value="F:DNA-binding transcription factor activity"/>
    <property type="evidence" value="ECO:0007669"/>
    <property type="project" value="TreeGrafter"/>
</dbReference>
<sequence>MNLSKFTDYALRTSLYLAAQEDRLVSISEIAAAHRVPQSSVMKVVNLLVDGGFLASTRGRAGGVRLAKPATDLRVGDIARYMEGDTPLVDCTSCVIQGACGLVRGLYEAKDAFYASLNRFTLAEAVRAHPRTVDILLGRAAVGAAKGAERAES</sequence>
<evidence type="ECO:0000313" key="3">
    <source>
        <dbReference type="Proteomes" id="UP000244940"/>
    </source>
</evidence>
<dbReference type="PROSITE" id="PS51197">
    <property type="entry name" value="HTH_RRF2_2"/>
    <property type="match status" value="1"/>
</dbReference>
<dbReference type="InterPro" id="IPR036388">
    <property type="entry name" value="WH-like_DNA-bd_sf"/>
</dbReference>
<dbReference type="Gene3D" id="1.10.10.10">
    <property type="entry name" value="Winged helix-like DNA-binding domain superfamily/Winged helix DNA-binding domain"/>
    <property type="match status" value="1"/>
</dbReference>
<dbReference type="InterPro" id="IPR000944">
    <property type="entry name" value="Tscrpt_reg_Rrf2"/>
</dbReference>